<evidence type="ECO:0000313" key="1">
    <source>
        <dbReference type="EMBL" id="KAJ5403338.1"/>
    </source>
</evidence>
<reference evidence="1" key="1">
    <citation type="submission" date="2022-12" db="EMBL/GenBank/DDBJ databases">
        <authorList>
            <person name="Petersen C."/>
        </authorList>
    </citation>
    <scope>NUCLEOTIDE SEQUENCE</scope>
    <source>
        <strain evidence="1">IBT 29677</strain>
    </source>
</reference>
<reference evidence="1" key="2">
    <citation type="journal article" date="2023" name="IMA Fungus">
        <title>Comparative genomic study of the Penicillium genus elucidates a diverse pangenome and 15 lateral gene transfer events.</title>
        <authorList>
            <person name="Petersen C."/>
            <person name="Sorensen T."/>
            <person name="Nielsen M.R."/>
            <person name="Sondergaard T.E."/>
            <person name="Sorensen J.L."/>
            <person name="Fitzpatrick D.A."/>
            <person name="Frisvad J.C."/>
            <person name="Nielsen K.L."/>
        </authorList>
    </citation>
    <scope>NUCLEOTIDE SEQUENCE</scope>
    <source>
        <strain evidence="1">IBT 29677</strain>
    </source>
</reference>
<name>A0A9W9W4G8_9EURO</name>
<dbReference type="EMBL" id="JAPZBU010000005">
    <property type="protein sequence ID" value="KAJ5403338.1"/>
    <property type="molecule type" value="Genomic_DNA"/>
</dbReference>
<gene>
    <name evidence="1" type="ORF">N7509_003209</name>
</gene>
<proteinExistence type="predicted"/>
<dbReference type="InterPro" id="IPR046670">
    <property type="entry name" value="DUF6540"/>
</dbReference>
<accession>A0A9W9W4G8</accession>
<dbReference type="Pfam" id="PF20174">
    <property type="entry name" value="DUF6540"/>
    <property type="match status" value="1"/>
</dbReference>
<comment type="caution">
    <text evidence="1">The sequence shown here is derived from an EMBL/GenBank/DDBJ whole genome shotgun (WGS) entry which is preliminary data.</text>
</comment>
<dbReference type="RefSeq" id="XP_056490580.1">
    <property type="nucleotide sequence ID" value="XM_056627846.1"/>
</dbReference>
<evidence type="ECO:0000313" key="2">
    <source>
        <dbReference type="Proteomes" id="UP001147747"/>
    </source>
</evidence>
<dbReference type="AlphaFoldDB" id="A0A9W9W4G8"/>
<dbReference type="GeneID" id="81366826"/>
<dbReference type="Proteomes" id="UP001147747">
    <property type="component" value="Unassembled WGS sequence"/>
</dbReference>
<dbReference type="OrthoDB" id="5296964at2759"/>
<sequence length="153" mass="17767">MIRQADISKYDIYVAFLRPKPILFGEKGIHWSIMIAHPGLEYGTMYHIVRSRRAGSLSHYELHVRSFRPLDGDEMIDKKHIATLASTQIDRFNTILASVPLRDSQKWSIGNLYREAYGYNSEHWTIEVIMALEDWKMVRYGTSLFVEPGSTVF</sequence>
<organism evidence="1 2">
    <name type="scientific">Penicillium cosmopolitanum</name>
    <dbReference type="NCBI Taxonomy" id="1131564"/>
    <lineage>
        <taxon>Eukaryota</taxon>
        <taxon>Fungi</taxon>
        <taxon>Dikarya</taxon>
        <taxon>Ascomycota</taxon>
        <taxon>Pezizomycotina</taxon>
        <taxon>Eurotiomycetes</taxon>
        <taxon>Eurotiomycetidae</taxon>
        <taxon>Eurotiales</taxon>
        <taxon>Aspergillaceae</taxon>
        <taxon>Penicillium</taxon>
    </lineage>
</organism>
<protein>
    <submittedName>
        <fullName evidence="1">Uncharacterized protein</fullName>
    </submittedName>
</protein>
<keyword evidence="2" id="KW-1185">Reference proteome</keyword>